<dbReference type="Proteomes" id="UP001255246">
    <property type="component" value="Unassembled WGS sequence"/>
</dbReference>
<dbReference type="EMBL" id="JAVRHR010000002">
    <property type="protein sequence ID" value="MDT0607031.1"/>
    <property type="molecule type" value="Genomic_DNA"/>
</dbReference>
<name>A0ABU3AA06_9FLAO</name>
<organism evidence="1 2">
    <name type="scientific">Croceitalea rosinachiae</name>
    <dbReference type="NCBI Taxonomy" id="3075596"/>
    <lineage>
        <taxon>Bacteria</taxon>
        <taxon>Pseudomonadati</taxon>
        <taxon>Bacteroidota</taxon>
        <taxon>Flavobacteriia</taxon>
        <taxon>Flavobacteriales</taxon>
        <taxon>Flavobacteriaceae</taxon>
        <taxon>Croceitalea</taxon>
    </lineage>
</organism>
<gene>
    <name evidence="1" type="ORF">RM706_08320</name>
</gene>
<proteinExistence type="predicted"/>
<dbReference type="RefSeq" id="WP_311350594.1">
    <property type="nucleotide sequence ID" value="NZ_JAVRHR010000002.1"/>
</dbReference>
<comment type="caution">
    <text evidence="1">The sequence shown here is derived from an EMBL/GenBank/DDBJ whole genome shotgun (WGS) entry which is preliminary data.</text>
</comment>
<evidence type="ECO:0000313" key="2">
    <source>
        <dbReference type="Proteomes" id="UP001255246"/>
    </source>
</evidence>
<keyword evidence="2" id="KW-1185">Reference proteome</keyword>
<evidence type="ECO:0000313" key="1">
    <source>
        <dbReference type="EMBL" id="MDT0607031.1"/>
    </source>
</evidence>
<accession>A0ABU3AA06</accession>
<sequence>MKKERQPHTSSFLFDSKDAIDEQSIFMLNLYLSAIAEKPYTIDYNTLLMSFHLWKGSNIEEFCEKHTISYFLFNPQNDSAEAREAFFMDIREFLIGN</sequence>
<protein>
    <submittedName>
        <fullName evidence="1">Uncharacterized protein</fullName>
    </submittedName>
</protein>
<reference evidence="1 2" key="1">
    <citation type="submission" date="2023-09" db="EMBL/GenBank/DDBJ databases">
        <authorList>
            <person name="Rey-Velasco X."/>
        </authorList>
    </citation>
    <scope>NUCLEOTIDE SEQUENCE [LARGE SCALE GENOMIC DNA]</scope>
    <source>
        <strain evidence="1 2">F388</strain>
    </source>
</reference>